<feature type="chain" id="PRO_5045387931" evidence="1">
    <location>
        <begin position="23"/>
        <end position="678"/>
    </location>
</feature>
<dbReference type="InterPro" id="IPR001375">
    <property type="entry name" value="Peptidase_S9_cat"/>
</dbReference>
<dbReference type="EMBL" id="CP136864">
    <property type="protein sequence ID" value="WOJ94529.1"/>
    <property type="molecule type" value="Genomic_DNA"/>
</dbReference>
<feature type="signal peptide" evidence="1">
    <location>
        <begin position="1"/>
        <end position="22"/>
    </location>
</feature>
<dbReference type="Pfam" id="PF00326">
    <property type="entry name" value="Peptidase_S9"/>
    <property type="match status" value="1"/>
</dbReference>
<dbReference type="SUPFAM" id="SSF82171">
    <property type="entry name" value="DPP6 N-terminal domain-like"/>
    <property type="match status" value="1"/>
</dbReference>
<evidence type="ECO:0000256" key="1">
    <source>
        <dbReference type="SAM" id="SignalP"/>
    </source>
</evidence>
<dbReference type="PROSITE" id="PS51257">
    <property type="entry name" value="PROKAR_LIPOPROTEIN"/>
    <property type="match status" value="1"/>
</dbReference>
<dbReference type="Proteomes" id="UP001626537">
    <property type="component" value="Chromosome"/>
</dbReference>
<dbReference type="PANTHER" id="PTHR43056">
    <property type="entry name" value="PEPTIDASE S9 PROLYL OLIGOPEPTIDASE"/>
    <property type="match status" value="1"/>
</dbReference>
<gene>
    <name evidence="3" type="ORF">R0135_05035</name>
</gene>
<dbReference type="SUPFAM" id="SSF53474">
    <property type="entry name" value="alpha/beta-Hydrolases"/>
    <property type="match status" value="1"/>
</dbReference>
<keyword evidence="3" id="KW-0378">Hydrolase</keyword>
<protein>
    <submittedName>
        <fullName evidence="3">S9 family peptidase</fullName>
        <ecNumber evidence="3">3.4.-.-</ecNumber>
    </submittedName>
</protein>
<dbReference type="InterPro" id="IPR029058">
    <property type="entry name" value="AB_hydrolase_fold"/>
</dbReference>
<evidence type="ECO:0000313" key="4">
    <source>
        <dbReference type="Proteomes" id="UP001626537"/>
    </source>
</evidence>
<dbReference type="RefSeq" id="WP_407349165.1">
    <property type="nucleotide sequence ID" value="NZ_CP136864.1"/>
</dbReference>
<feature type="domain" description="Peptidase S9 prolyl oligopeptidase catalytic" evidence="2">
    <location>
        <begin position="456"/>
        <end position="662"/>
    </location>
</feature>
<dbReference type="Gene3D" id="3.40.50.1820">
    <property type="entry name" value="alpha/beta hydrolase"/>
    <property type="match status" value="1"/>
</dbReference>
<evidence type="ECO:0000259" key="2">
    <source>
        <dbReference type="Pfam" id="PF00326"/>
    </source>
</evidence>
<evidence type="ECO:0000313" key="3">
    <source>
        <dbReference type="EMBL" id="WOJ94529.1"/>
    </source>
</evidence>
<dbReference type="InterPro" id="IPR050585">
    <property type="entry name" value="Xaa-Pro_dipeptidyl-ppase/CocE"/>
</dbReference>
<accession>A0ABZ0I6S3</accession>
<proteinExistence type="predicted"/>
<organism evidence="3 4">
    <name type="scientific">Congregibacter variabilis</name>
    <dbReference type="NCBI Taxonomy" id="3081200"/>
    <lineage>
        <taxon>Bacteria</taxon>
        <taxon>Pseudomonadati</taxon>
        <taxon>Pseudomonadota</taxon>
        <taxon>Gammaproteobacteria</taxon>
        <taxon>Cellvibrionales</taxon>
        <taxon>Halieaceae</taxon>
        <taxon>Congregibacter</taxon>
    </lineage>
</organism>
<dbReference type="EC" id="3.4.-.-" evidence="3"/>
<sequence length="678" mass="74283">MIAKVFVLPMMVFLMACSEDSAVSTPADTEVPSMNAAQRALPYGSWPSDISAASLVQGSRSIGGLRKDGEFFYWLESRPEQGGRNTIMRWQPGTEPQELLNEPFNVRTRVQEYGGSSLLVHGGVLWFSNFSDQRLYRFVAGESPVPITPDAALRYAGCSFDSSRNRLICIREDHRGLEEPVNTLVALNPTEESEGAILFSGTDFVSAPRLSADGTRIAFTSWMHPNMPWDNTSLHSASFDREGALVNLSTHNPENSESVIDPQWRHDNTLIAISDRDNWWKPYIVTGTSFAAIDTGLENVEIGGPDWSVGSRYYWMLPDGQMLFIARRGGVEQLLLLNAQGEARVVETGAVSYGSLVFDGDVLYFTGGFADRPSGLVSAGLDGSIQEVIRSSSDSALDPQWIPAYEQVTFPLPAGGEAYGVYFAPKNPHATAPADTAPPLIVSVHGGPTSVAGVSYRPEHYYWTSRGFAVLDLNYRGSTGFGRDYRRALYGQWGITDVEDASAGAAWLAEQGLADAQRLIIRGGSAGGYTTLAVHAFYDTFAAGASYYGVSDIEALAKDTHKFESRYLDQLIGPYPERKDLYVQRSPIHHLEGFSAPLLLLQGLDDPIVPPNQSEMIYEALKNRGVPTAYVAFEGESHGFRKAENQIAAREAELYFYARVLGFTPADNLPGISIDNLK</sequence>
<name>A0ABZ0I6S3_9GAMM</name>
<keyword evidence="4" id="KW-1185">Reference proteome</keyword>
<dbReference type="GO" id="GO:0016787">
    <property type="term" value="F:hydrolase activity"/>
    <property type="evidence" value="ECO:0007669"/>
    <property type="project" value="UniProtKB-KW"/>
</dbReference>
<reference evidence="3 4" key="1">
    <citation type="submission" date="2023-10" db="EMBL/GenBank/DDBJ databases">
        <title>Two novel species belonging to the OM43/NOR5 clade.</title>
        <authorList>
            <person name="Park M."/>
        </authorList>
    </citation>
    <scope>NUCLEOTIDE SEQUENCE [LARGE SCALE GENOMIC DNA]</scope>
    <source>
        <strain evidence="3 4">IMCC43200</strain>
    </source>
</reference>
<dbReference type="PANTHER" id="PTHR43056:SF5">
    <property type="entry name" value="PEPTIDASE S9 PROLYL OLIGOPEPTIDASE CATALYTIC DOMAIN-CONTAINING PROTEIN"/>
    <property type="match status" value="1"/>
</dbReference>
<keyword evidence="1" id="KW-0732">Signal</keyword>